<name>A0ABV2ATI6_9EUKA</name>
<dbReference type="EMBL" id="JBDODL010004245">
    <property type="protein sequence ID" value="MES1922983.1"/>
    <property type="molecule type" value="Genomic_DNA"/>
</dbReference>
<evidence type="ECO:0000256" key="1">
    <source>
        <dbReference type="SAM" id="Coils"/>
    </source>
</evidence>
<gene>
    <name evidence="2" type="ORF">MHBO_004515</name>
</gene>
<feature type="non-terminal residue" evidence="2">
    <location>
        <position position="218"/>
    </location>
</feature>
<organism evidence="2 3">
    <name type="scientific">Bonamia ostreae</name>
    <dbReference type="NCBI Taxonomy" id="126728"/>
    <lineage>
        <taxon>Eukaryota</taxon>
        <taxon>Sar</taxon>
        <taxon>Rhizaria</taxon>
        <taxon>Endomyxa</taxon>
        <taxon>Ascetosporea</taxon>
        <taxon>Haplosporida</taxon>
        <taxon>Bonamia</taxon>
    </lineage>
</organism>
<sequence length="218" mass="25514">FIARILNLNDLDENSNFLFETVLKFVYIGILECANGHLDKKTETIFLKNLHSRFEPKLKLPQNPISNFLSKTKNDYTSLEDSSKPKFQSGNNVYSVIESICRMNKKKSNRMAKWILFHAAKLSVEIENIVLEYYNDLCELDVNKEKDENEKSEERIARVKKAKELATAFVKAKTKKFCEKNDLVFQEEKNGKKDEKICIFCRSKNEENEETELVYLSY</sequence>
<comment type="caution">
    <text evidence="2">The sequence shown here is derived from an EMBL/GenBank/DDBJ whole genome shotgun (WGS) entry which is preliminary data.</text>
</comment>
<protein>
    <submittedName>
        <fullName evidence="2">Uncharacterized protein</fullName>
    </submittedName>
</protein>
<keyword evidence="1" id="KW-0175">Coiled coil</keyword>
<dbReference type="Proteomes" id="UP001439008">
    <property type="component" value="Unassembled WGS sequence"/>
</dbReference>
<keyword evidence="3" id="KW-1185">Reference proteome</keyword>
<evidence type="ECO:0000313" key="3">
    <source>
        <dbReference type="Proteomes" id="UP001439008"/>
    </source>
</evidence>
<proteinExistence type="predicted"/>
<evidence type="ECO:0000313" key="2">
    <source>
        <dbReference type="EMBL" id="MES1922983.1"/>
    </source>
</evidence>
<feature type="coiled-coil region" evidence="1">
    <location>
        <begin position="135"/>
        <end position="162"/>
    </location>
</feature>
<reference evidence="2 3" key="1">
    <citation type="journal article" date="2024" name="BMC Biol.">
        <title>Comparative genomics of Ascetosporea gives new insight into the evolutionary basis for animal parasitism in Rhizaria.</title>
        <authorList>
            <person name="Hiltunen Thoren M."/>
            <person name="Onut-Brannstrom I."/>
            <person name="Alfjorden A."/>
            <person name="Peckova H."/>
            <person name="Swords F."/>
            <person name="Hooper C."/>
            <person name="Holzer A.S."/>
            <person name="Bass D."/>
            <person name="Burki F."/>
        </authorList>
    </citation>
    <scope>NUCLEOTIDE SEQUENCE [LARGE SCALE GENOMIC DNA]</scope>
    <source>
        <strain evidence="2">20-A016</strain>
    </source>
</reference>
<feature type="non-terminal residue" evidence="2">
    <location>
        <position position="1"/>
    </location>
</feature>
<accession>A0ABV2ATI6</accession>